<dbReference type="AlphaFoldDB" id="A0AAD6YRR0"/>
<accession>A0AAD6YRR0</accession>
<proteinExistence type="predicted"/>
<feature type="non-terminal residue" evidence="1">
    <location>
        <position position="1"/>
    </location>
</feature>
<dbReference type="Proteomes" id="UP001219525">
    <property type="component" value="Unassembled WGS sequence"/>
</dbReference>
<reference evidence="1" key="1">
    <citation type="submission" date="2023-03" db="EMBL/GenBank/DDBJ databases">
        <title>Massive genome expansion in bonnet fungi (Mycena s.s.) driven by repeated elements and novel gene families across ecological guilds.</title>
        <authorList>
            <consortium name="Lawrence Berkeley National Laboratory"/>
            <person name="Harder C.B."/>
            <person name="Miyauchi S."/>
            <person name="Viragh M."/>
            <person name="Kuo A."/>
            <person name="Thoen E."/>
            <person name="Andreopoulos B."/>
            <person name="Lu D."/>
            <person name="Skrede I."/>
            <person name="Drula E."/>
            <person name="Henrissat B."/>
            <person name="Morin E."/>
            <person name="Kohler A."/>
            <person name="Barry K."/>
            <person name="LaButti K."/>
            <person name="Morin E."/>
            <person name="Salamov A."/>
            <person name="Lipzen A."/>
            <person name="Mereny Z."/>
            <person name="Hegedus B."/>
            <person name="Baldrian P."/>
            <person name="Stursova M."/>
            <person name="Weitz H."/>
            <person name="Taylor A."/>
            <person name="Grigoriev I.V."/>
            <person name="Nagy L.G."/>
            <person name="Martin F."/>
            <person name="Kauserud H."/>
        </authorList>
    </citation>
    <scope>NUCLEOTIDE SEQUENCE</scope>
    <source>
        <strain evidence="1">9144</strain>
    </source>
</reference>
<comment type="caution">
    <text evidence="1">The sequence shown here is derived from an EMBL/GenBank/DDBJ whole genome shotgun (WGS) entry which is preliminary data.</text>
</comment>
<evidence type="ECO:0000313" key="2">
    <source>
        <dbReference type="Proteomes" id="UP001219525"/>
    </source>
</evidence>
<gene>
    <name evidence="1" type="ORF">GGX14DRAFT_347333</name>
</gene>
<evidence type="ECO:0000313" key="1">
    <source>
        <dbReference type="EMBL" id="KAJ7227316.1"/>
    </source>
</evidence>
<name>A0AAD6YRR0_9AGAR</name>
<dbReference type="Gene3D" id="1.10.132.70">
    <property type="match status" value="1"/>
</dbReference>
<sequence length="91" mass="10124">RTQQQCADVSLDSEGNTILPAGLSQAALHARAKPRFVEYACSHFEIYRYAVLVSKAVIPPAFWGSEANFKLVLSRKCCPFSTREKKILHGV</sequence>
<dbReference type="EMBL" id="JARJCW010000003">
    <property type="protein sequence ID" value="KAJ7227316.1"/>
    <property type="molecule type" value="Genomic_DNA"/>
</dbReference>
<protein>
    <submittedName>
        <fullName evidence="1">Uncharacterized protein</fullName>
    </submittedName>
</protein>
<organism evidence="1 2">
    <name type="scientific">Mycena pura</name>
    <dbReference type="NCBI Taxonomy" id="153505"/>
    <lineage>
        <taxon>Eukaryota</taxon>
        <taxon>Fungi</taxon>
        <taxon>Dikarya</taxon>
        <taxon>Basidiomycota</taxon>
        <taxon>Agaricomycotina</taxon>
        <taxon>Agaricomycetes</taxon>
        <taxon>Agaricomycetidae</taxon>
        <taxon>Agaricales</taxon>
        <taxon>Marasmiineae</taxon>
        <taxon>Mycenaceae</taxon>
        <taxon>Mycena</taxon>
    </lineage>
</organism>
<keyword evidence="2" id="KW-1185">Reference proteome</keyword>